<protein>
    <submittedName>
        <fullName evidence="2">Uncharacterized protein</fullName>
    </submittedName>
</protein>
<sequence>WSPVQTVLTKSPQSITHLSYTTLAIRRRRQKSQQTQVHPKPAIISRNRICTQYSRKGQTKVPKQRSQKAPAQQGLEHAPKCHRGFTPGDDYAQNEEGALLDSIHACIWWSANPWLNGLLNCCVPCPTIYWCRLSNPVWRPQLLHGYKCGPRLPSLHVLPW</sequence>
<feature type="non-terminal residue" evidence="2">
    <location>
        <position position="1"/>
    </location>
</feature>
<reference evidence="2" key="1">
    <citation type="submission" date="2022-03" db="EMBL/GenBank/DDBJ databases">
        <authorList>
            <person name="Alioto T."/>
            <person name="Alioto T."/>
            <person name="Gomez Garrido J."/>
        </authorList>
    </citation>
    <scope>NUCLEOTIDE SEQUENCE</scope>
</reference>
<accession>A0AAD1RGL1</accession>
<keyword evidence="3" id="KW-1185">Reference proteome</keyword>
<evidence type="ECO:0000313" key="2">
    <source>
        <dbReference type="EMBL" id="CAH2253110.1"/>
    </source>
</evidence>
<feature type="region of interest" description="Disordered" evidence="1">
    <location>
        <begin position="55"/>
        <end position="81"/>
    </location>
</feature>
<dbReference type="AlphaFoldDB" id="A0AAD1RGL1"/>
<dbReference type="EMBL" id="OW240913">
    <property type="protein sequence ID" value="CAH2253110.1"/>
    <property type="molecule type" value="Genomic_DNA"/>
</dbReference>
<organism evidence="2 3">
    <name type="scientific">Pelobates cultripes</name>
    <name type="common">Western spadefoot toad</name>
    <dbReference type="NCBI Taxonomy" id="61616"/>
    <lineage>
        <taxon>Eukaryota</taxon>
        <taxon>Metazoa</taxon>
        <taxon>Chordata</taxon>
        <taxon>Craniata</taxon>
        <taxon>Vertebrata</taxon>
        <taxon>Euteleostomi</taxon>
        <taxon>Amphibia</taxon>
        <taxon>Batrachia</taxon>
        <taxon>Anura</taxon>
        <taxon>Pelobatoidea</taxon>
        <taxon>Pelobatidae</taxon>
        <taxon>Pelobates</taxon>
    </lineage>
</organism>
<gene>
    <name evidence="2" type="ORF">PECUL_23A042201</name>
</gene>
<dbReference type="Proteomes" id="UP001295444">
    <property type="component" value="Chromosome 02"/>
</dbReference>
<proteinExistence type="predicted"/>
<evidence type="ECO:0000313" key="3">
    <source>
        <dbReference type="Proteomes" id="UP001295444"/>
    </source>
</evidence>
<name>A0AAD1RGL1_PELCU</name>
<evidence type="ECO:0000256" key="1">
    <source>
        <dbReference type="SAM" id="MobiDB-lite"/>
    </source>
</evidence>